<dbReference type="EMBL" id="LT965928">
    <property type="protein sequence ID" value="SOU39797.1"/>
    <property type="molecule type" value="Genomic_DNA"/>
</dbReference>
<organism evidence="4 5">
    <name type="scientific">Pseudoalteromonas carrageenovora IAM 12662</name>
    <dbReference type="NCBI Taxonomy" id="1314868"/>
    <lineage>
        <taxon>Bacteria</taxon>
        <taxon>Pseudomonadati</taxon>
        <taxon>Pseudomonadota</taxon>
        <taxon>Gammaproteobacteria</taxon>
        <taxon>Alteromonadales</taxon>
        <taxon>Pseudoalteromonadaceae</taxon>
        <taxon>Pseudoalteromonas</taxon>
    </lineage>
</organism>
<evidence type="ECO:0008006" key="7">
    <source>
        <dbReference type="Google" id="ProtNLM"/>
    </source>
</evidence>
<gene>
    <name evidence="4" type="ORF">PCAR9_A20217</name>
    <name evidence="3" type="ORF">PCARR_a0251</name>
</gene>
<name>A0A2K4X650_PSEVC</name>
<dbReference type="Proteomes" id="UP000238288">
    <property type="component" value="Chromosome PCAR9a"/>
</dbReference>
<evidence type="ECO:0000313" key="5">
    <source>
        <dbReference type="Proteomes" id="UP000238288"/>
    </source>
</evidence>
<dbReference type="Pfam" id="PF11932">
    <property type="entry name" value="DUF3450"/>
    <property type="match status" value="1"/>
</dbReference>
<dbReference type="GeneID" id="93662440"/>
<dbReference type="EMBL" id="AQGW01000018">
    <property type="protein sequence ID" value="MBE0381995.1"/>
    <property type="molecule type" value="Genomic_DNA"/>
</dbReference>
<sequence>MRSLIKPIFAVVALCSTMAVKADTVSELEQLIDKWLKIESQTSELNTHWLEQKSSMEQTLTLLNAEQEQLSTLNKNREKNSSDLSKKREQLVTQQGELEKDQQNLNSQLKQISQQLLSLQVQLPPPLLNSWKNAGDLADPQLSTTDKLQTALKMLTLLNEFQQRISIHEMAIKHPDGQEVWVKQLYLGAAQAWFVSEDLSYVGIGFPSDLGWQWEFDNSINAEQVALGIAVQQKKRAADWVTLPMLSYKNNAQQGAK</sequence>
<protein>
    <recommendedName>
        <fullName evidence="7">Energy transducer TonB</fullName>
    </recommendedName>
</protein>
<feature type="chain" id="PRO_5014328192" description="Energy transducer TonB" evidence="2">
    <location>
        <begin position="23"/>
        <end position="257"/>
    </location>
</feature>
<dbReference type="OrthoDB" id="5703905at2"/>
<evidence type="ECO:0000313" key="4">
    <source>
        <dbReference type="EMBL" id="SOU39797.1"/>
    </source>
</evidence>
<dbReference type="AlphaFoldDB" id="A0A2K4X650"/>
<feature type="compositionally biased region" description="Basic and acidic residues" evidence="1">
    <location>
        <begin position="75"/>
        <end position="90"/>
    </location>
</feature>
<accession>A0A2K4X650</accession>
<evidence type="ECO:0000256" key="2">
    <source>
        <dbReference type="SAM" id="SignalP"/>
    </source>
</evidence>
<feature type="signal peptide" evidence="2">
    <location>
        <begin position="1"/>
        <end position="22"/>
    </location>
</feature>
<keyword evidence="6" id="KW-1185">Reference proteome</keyword>
<evidence type="ECO:0000313" key="6">
    <source>
        <dbReference type="Proteomes" id="UP000615003"/>
    </source>
</evidence>
<dbReference type="Proteomes" id="UP000615003">
    <property type="component" value="Unassembled WGS sequence"/>
</dbReference>
<reference evidence="3 6" key="1">
    <citation type="submission" date="2015-06" db="EMBL/GenBank/DDBJ databases">
        <title>Genome sequence of Pseudoalteromonas carrageenovora.</title>
        <authorList>
            <person name="Xie B.-B."/>
            <person name="Rong J.-C."/>
            <person name="Qin Q.-L."/>
            <person name="Zhang Y.-Z."/>
        </authorList>
    </citation>
    <scope>NUCLEOTIDE SEQUENCE [LARGE SCALE GENOMIC DNA]</scope>
    <source>
        <strain evidence="3 6">IAM 12662</strain>
    </source>
</reference>
<proteinExistence type="predicted"/>
<reference evidence="4 5" key="2">
    <citation type="submission" date="2017-11" db="EMBL/GenBank/DDBJ databases">
        <authorList>
            <person name="Han C.G."/>
        </authorList>
    </citation>
    <scope>NUCLEOTIDE SEQUENCE [LARGE SCALE GENOMIC DNA]</scope>
    <source>
        <strain evidence="5">ATCC 43555</strain>
        <strain evidence="4">ATCC43555</strain>
    </source>
</reference>
<evidence type="ECO:0000256" key="1">
    <source>
        <dbReference type="SAM" id="MobiDB-lite"/>
    </source>
</evidence>
<feature type="region of interest" description="Disordered" evidence="1">
    <location>
        <begin position="72"/>
        <end position="92"/>
    </location>
</feature>
<dbReference type="InterPro" id="IPR016866">
    <property type="entry name" value="UCP028069"/>
</dbReference>
<dbReference type="RefSeq" id="WP_104641967.1">
    <property type="nucleotide sequence ID" value="NZ_AQGW01000018.1"/>
</dbReference>
<evidence type="ECO:0000313" key="3">
    <source>
        <dbReference type="EMBL" id="MBE0381995.1"/>
    </source>
</evidence>
<keyword evidence="2" id="KW-0732">Signal</keyword>